<keyword evidence="7" id="KW-0413">Isomerase</keyword>
<evidence type="ECO:0000256" key="4">
    <source>
        <dbReference type="ARBA" id="ARBA00022746"/>
    </source>
</evidence>
<gene>
    <name evidence="10" type="ORF">B841_05590</name>
</gene>
<evidence type="ECO:0000256" key="1">
    <source>
        <dbReference type="ARBA" id="ARBA00004141"/>
    </source>
</evidence>
<evidence type="ECO:0000256" key="8">
    <source>
        <dbReference type="SAM" id="Phobius"/>
    </source>
</evidence>
<dbReference type="RefSeq" id="WP_020934524.1">
    <property type="nucleotide sequence ID" value="NC_021915.1"/>
</dbReference>
<dbReference type="STRING" id="1224163.B841_05590"/>
<dbReference type="GO" id="GO:0016117">
    <property type="term" value="P:carotenoid biosynthetic process"/>
    <property type="evidence" value="ECO:0007669"/>
    <property type="project" value="UniProtKB-KW"/>
</dbReference>
<feature type="domain" description="Lycopene cyclase" evidence="9">
    <location>
        <begin position="2"/>
        <end position="88"/>
    </location>
</feature>
<reference evidence="10 11" key="1">
    <citation type="submission" date="2012-11" db="EMBL/GenBank/DDBJ databases">
        <title>The complete genome sequence of Corynebacterium maris Coryn-1 (=DSM 45190).</title>
        <authorList>
            <person name="Schaffert L."/>
            <person name="Albersmeier A."/>
            <person name="Kalinowski J."/>
            <person name="Ruckert C."/>
        </authorList>
    </citation>
    <scope>NUCLEOTIDE SEQUENCE [LARGE SCALE GENOMIC DNA]</scope>
    <source>
        <strain evidence="11">Coryn-1</strain>
    </source>
</reference>
<comment type="pathway">
    <text evidence="2">Carotenoid biosynthesis.</text>
</comment>
<dbReference type="AlphaFoldDB" id="S5TI82"/>
<evidence type="ECO:0000313" key="11">
    <source>
        <dbReference type="Proteomes" id="UP000015388"/>
    </source>
</evidence>
<sequence length="102" mass="11514">MTYLLISLPFLFVAVVLWVLRRHTAPRQLPVTAIVATVLLVLTAIFDNFMIWAELVGYGDAQRLGLQIGLVPVEDFFYPVFVALIVPAFWPGRKPDRKKADS</sequence>
<dbReference type="PATRIC" id="fig|1224163.3.peg.1121"/>
<evidence type="ECO:0000256" key="7">
    <source>
        <dbReference type="ARBA" id="ARBA00023235"/>
    </source>
</evidence>
<dbReference type="EMBL" id="CP003924">
    <property type="protein sequence ID" value="AGS34591.1"/>
    <property type="molecule type" value="Genomic_DNA"/>
</dbReference>
<name>S5TI82_9CORY</name>
<dbReference type="KEGG" id="cmd:B841_05590"/>
<comment type="subcellular location">
    <subcellularLocation>
        <location evidence="1">Membrane</location>
        <topology evidence="1">Multi-pass membrane protein</topology>
    </subcellularLocation>
</comment>
<organism evidence="10 11">
    <name type="scientific">Corynebacterium maris DSM 45190</name>
    <dbReference type="NCBI Taxonomy" id="1224163"/>
    <lineage>
        <taxon>Bacteria</taxon>
        <taxon>Bacillati</taxon>
        <taxon>Actinomycetota</taxon>
        <taxon>Actinomycetes</taxon>
        <taxon>Mycobacteriales</taxon>
        <taxon>Corynebacteriaceae</taxon>
        <taxon>Corynebacterium</taxon>
    </lineage>
</organism>
<keyword evidence="5 8" id="KW-1133">Transmembrane helix</keyword>
<dbReference type="eggNOG" id="ENOG503334T">
    <property type="taxonomic scope" value="Bacteria"/>
</dbReference>
<feature type="transmembrane region" description="Helical" evidence="8">
    <location>
        <begin position="76"/>
        <end position="92"/>
    </location>
</feature>
<evidence type="ECO:0000256" key="2">
    <source>
        <dbReference type="ARBA" id="ARBA00004829"/>
    </source>
</evidence>
<accession>S5TI82</accession>
<keyword evidence="3 8" id="KW-0812">Transmembrane</keyword>
<evidence type="ECO:0000256" key="3">
    <source>
        <dbReference type="ARBA" id="ARBA00022692"/>
    </source>
</evidence>
<keyword evidence="4" id="KW-0125">Carotenoid biosynthesis</keyword>
<feature type="transmembrane region" description="Helical" evidence="8">
    <location>
        <begin position="33"/>
        <end position="56"/>
    </location>
</feature>
<keyword evidence="6 8" id="KW-0472">Membrane</keyword>
<evidence type="ECO:0000256" key="6">
    <source>
        <dbReference type="ARBA" id="ARBA00023136"/>
    </source>
</evidence>
<dbReference type="Pfam" id="PF18916">
    <property type="entry name" value="Lycopene_cyc"/>
    <property type="match status" value="1"/>
</dbReference>
<dbReference type="GO" id="GO:0016872">
    <property type="term" value="F:intramolecular lyase activity"/>
    <property type="evidence" value="ECO:0007669"/>
    <property type="project" value="InterPro"/>
</dbReference>
<dbReference type="InterPro" id="IPR017825">
    <property type="entry name" value="Lycopene_cyclase_dom"/>
</dbReference>
<dbReference type="Proteomes" id="UP000015388">
    <property type="component" value="Chromosome"/>
</dbReference>
<proteinExistence type="predicted"/>
<dbReference type="OrthoDB" id="4411839at2"/>
<feature type="transmembrane region" description="Helical" evidence="8">
    <location>
        <begin position="6"/>
        <end position="21"/>
    </location>
</feature>
<dbReference type="HOGENOM" id="CLU_153089_0_0_11"/>
<dbReference type="NCBIfam" id="TIGR03462">
    <property type="entry name" value="CarR_dom_SF"/>
    <property type="match status" value="1"/>
</dbReference>
<evidence type="ECO:0000259" key="9">
    <source>
        <dbReference type="Pfam" id="PF18916"/>
    </source>
</evidence>
<protein>
    <submittedName>
        <fullName evidence="10">C50 carotenoid epsilon cyclase</fullName>
    </submittedName>
</protein>
<keyword evidence="11" id="KW-1185">Reference proteome</keyword>
<evidence type="ECO:0000313" key="10">
    <source>
        <dbReference type="EMBL" id="AGS34591.1"/>
    </source>
</evidence>
<dbReference type="GO" id="GO:0016020">
    <property type="term" value="C:membrane"/>
    <property type="evidence" value="ECO:0007669"/>
    <property type="project" value="UniProtKB-SubCell"/>
</dbReference>
<evidence type="ECO:0000256" key="5">
    <source>
        <dbReference type="ARBA" id="ARBA00022989"/>
    </source>
</evidence>
<dbReference type="GO" id="GO:0045436">
    <property type="term" value="F:lycopene beta cyclase activity"/>
    <property type="evidence" value="ECO:0007669"/>
    <property type="project" value="UniProtKB-ARBA"/>
</dbReference>